<keyword evidence="2" id="KW-0479">Metal-binding</keyword>
<accession>A0A0L8VD31</accession>
<comment type="caution">
    <text evidence="6">The sequence shown here is derived from an EMBL/GenBank/DDBJ whole genome shotgun (WGS) entry which is preliminary data.</text>
</comment>
<keyword evidence="7" id="KW-1185">Reference proteome</keyword>
<dbReference type="InterPro" id="IPR017850">
    <property type="entry name" value="Alkaline_phosphatase_core_sf"/>
</dbReference>
<keyword evidence="3" id="KW-0378">Hydrolase</keyword>
<dbReference type="InterPro" id="IPR050738">
    <property type="entry name" value="Sulfatase"/>
</dbReference>
<dbReference type="Proteomes" id="UP000036958">
    <property type="component" value="Unassembled WGS sequence"/>
</dbReference>
<dbReference type="Gene3D" id="3.30.1120.10">
    <property type="match status" value="1"/>
</dbReference>
<comment type="similarity">
    <text evidence="1">Belongs to the sulfatase family.</text>
</comment>
<evidence type="ECO:0000259" key="5">
    <source>
        <dbReference type="Pfam" id="PF00884"/>
    </source>
</evidence>
<dbReference type="SUPFAM" id="SSF53649">
    <property type="entry name" value="Alkaline phosphatase-like"/>
    <property type="match status" value="1"/>
</dbReference>
<keyword evidence="4" id="KW-0106">Calcium</keyword>
<evidence type="ECO:0000256" key="4">
    <source>
        <dbReference type="ARBA" id="ARBA00022837"/>
    </source>
</evidence>
<evidence type="ECO:0000256" key="1">
    <source>
        <dbReference type="ARBA" id="ARBA00008779"/>
    </source>
</evidence>
<dbReference type="PATRIC" id="fig|1409788.3.peg.1131"/>
<dbReference type="RefSeq" id="WP_157624466.1">
    <property type="nucleotide sequence ID" value="NZ_LGIA01000046.1"/>
</dbReference>
<organism evidence="6 7">
    <name type="scientific">Sunxiuqinia dokdonensis</name>
    <dbReference type="NCBI Taxonomy" id="1409788"/>
    <lineage>
        <taxon>Bacteria</taxon>
        <taxon>Pseudomonadati</taxon>
        <taxon>Bacteroidota</taxon>
        <taxon>Bacteroidia</taxon>
        <taxon>Marinilabiliales</taxon>
        <taxon>Prolixibacteraceae</taxon>
        <taxon>Sunxiuqinia</taxon>
    </lineage>
</organism>
<evidence type="ECO:0000313" key="7">
    <source>
        <dbReference type="Proteomes" id="UP000036958"/>
    </source>
</evidence>
<reference evidence="7" key="1">
    <citation type="submission" date="2015-07" db="EMBL/GenBank/DDBJ databases">
        <title>Genome sequencing of Sunxiuqinia dokdonensis strain SK.</title>
        <authorList>
            <person name="Ahn S."/>
            <person name="Kim B.-C."/>
        </authorList>
    </citation>
    <scope>NUCLEOTIDE SEQUENCE [LARGE SCALE GENOMIC DNA]</scope>
    <source>
        <strain evidence="7">SK</strain>
    </source>
</reference>
<feature type="domain" description="Sulfatase N-terminal" evidence="5">
    <location>
        <begin position="32"/>
        <end position="361"/>
    </location>
</feature>
<dbReference type="OrthoDB" id="9765065at2"/>
<name>A0A0L8VD31_9BACT</name>
<gene>
    <name evidence="6" type="ORF">NC99_11120</name>
</gene>
<evidence type="ECO:0000256" key="2">
    <source>
        <dbReference type="ARBA" id="ARBA00022723"/>
    </source>
</evidence>
<dbReference type="InterPro" id="IPR024607">
    <property type="entry name" value="Sulfatase_CS"/>
</dbReference>
<dbReference type="PANTHER" id="PTHR42693">
    <property type="entry name" value="ARYLSULFATASE FAMILY MEMBER"/>
    <property type="match status" value="1"/>
</dbReference>
<dbReference type="GO" id="GO:0004065">
    <property type="term" value="F:arylsulfatase activity"/>
    <property type="evidence" value="ECO:0007669"/>
    <property type="project" value="TreeGrafter"/>
</dbReference>
<dbReference type="Gene3D" id="3.40.720.10">
    <property type="entry name" value="Alkaline Phosphatase, subunit A"/>
    <property type="match status" value="1"/>
</dbReference>
<dbReference type="PROSITE" id="PS00149">
    <property type="entry name" value="SULFATASE_2"/>
    <property type="match status" value="1"/>
</dbReference>
<protein>
    <recommendedName>
        <fullName evidence="5">Sulfatase N-terminal domain-containing protein</fullName>
    </recommendedName>
</protein>
<dbReference type="AlphaFoldDB" id="A0A0L8VD31"/>
<dbReference type="GO" id="GO:0046872">
    <property type="term" value="F:metal ion binding"/>
    <property type="evidence" value="ECO:0007669"/>
    <property type="project" value="UniProtKB-KW"/>
</dbReference>
<sequence>MRKYWISNANKFVLLLILALSGLYSYAQEKVNIILIFIDDMGYGDLGCYGNKEVHTPNIDRLAQEGIRFSQFYVNSPICSPSRVAITTGQYPSRWGVTSYISGRTDNKERGMNHCLNPLAPSVARNLKAAGYYTAHIGKWHMGGGRDVSDVPMITEYGFDESVTQFEGLGERYLATYETLNLPDSTRGLEKQSAALGKGEVHWAKRENFTEIFVDRTFEAIKNAQAAGKPFYINLWPDDIHTPLEPPLALRGDLSTKSRFFGVMHEMDRQMGRLFEFLRNDPDLHKNTLVVFTSDNGPDMAVNKAGELRGYKTYLYDGGIREPFIVWWPAEIDQQEAGTVNEKTVLAAIDLPLTFMELAGANPDPEVEYDGQSMLKVLKGEQEILRDKPLFWIRPPDRPGYNGENNPDLAIRSGDYKLLMDVDGTNVQLYNLMQDVGESKNLAEKMPEITGKLKKQLTDWYKHYPHDVDKTKYEAQSVN</sequence>
<dbReference type="Pfam" id="PF00884">
    <property type="entry name" value="Sulfatase"/>
    <property type="match status" value="1"/>
</dbReference>
<dbReference type="PANTHER" id="PTHR42693:SF33">
    <property type="entry name" value="ARYLSULFATASE"/>
    <property type="match status" value="1"/>
</dbReference>
<dbReference type="EMBL" id="LGIA01000046">
    <property type="protein sequence ID" value="KOH46087.1"/>
    <property type="molecule type" value="Genomic_DNA"/>
</dbReference>
<evidence type="ECO:0000256" key="3">
    <source>
        <dbReference type="ARBA" id="ARBA00022801"/>
    </source>
</evidence>
<proteinExistence type="inferred from homology"/>
<dbReference type="STRING" id="1409788.NC99_11120"/>
<evidence type="ECO:0000313" key="6">
    <source>
        <dbReference type="EMBL" id="KOH46087.1"/>
    </source>
</evidence>
<dbReference type="InterPro" id="IPR000917">
    <property type="entry name" value="Sulfatase_N"/>
</dbReference>